<organism evidence="5 6">
    <name type="scientific">Mobilitalea sibirica</name>
    <dbReference type="NCBI Taxonomy" id="1462919"/>
    <lineage>
        <taxon>Bacteria</taxon>
        <taxon>Bacillati</taxon>
        <taxon>Bacillota</taxon>
        <taxon>Clostridia</taxon>
        <taxon>Lachnospirales</taxon>
        <taxon>Lachnospiraceae</taxon>
        <taxon>Mobilitalea</taxon>
    </lineage>
</organism>
<dbReference type="InterPro" id="IPR018062">
    <property type="entry name" value="HTH_AraC-typ_CS"/>
</dbReference>
<evidence type="ECO:0000313" key="6">
    <source>
        <dbReference type="Proteomes" id="UP000623269"/>
    </source>
</evidence>
<evidence type="ECO:0000256" key="3">
    <source>
        <dbReference type="ARBA" id="ARBA00023163"/>
    </source>
</evidence>
<dbReference type="PROSITE" id="PS00041">
    <property type="entry name" value="HTH_ARAC_FAMILY_1"/>
    <property type="match status" value="1"/>
</dbReference>
<keyword evidence="1" id="KW-0805">Transcription regulation</keyword>
<dbReference type="EMBL" id="JAEAGR010000001">
    <property type="protein sequence ID" value="MBH1939620.1"/>
    <property type="molecule type" value="Genomic_DNA"/>
</dbReference>
<dbReference type="SMART" id="SM00342">
    <property type="entry name" value="HTH_ARAC"/>
    <property type="match status" value="1"/>
</dbReference>
<keyword evidence="2" id="KW-0238">DNA-binding</keyword>
<keyword evidence="3" id="KW-0804">Transcription</keyword>
<protein>
    <submittedName>
        <fullName evidence="5">Helix-turn-helix transcriptional regulator</fullName>
    </submittedName>
</protein>
<evidence type="ECO:0000313" key="5">
    <source>
        <dbReference type="EMBL" id="MBH1939620.1"/>
    </source>
</evidence>
<evidence type="ECO:0000256" key="2">
    <source>
        <dbReference type="ARBA" id="ARBA00023125"/>
    </source>
</evidence>
<evidence type="ECO:0000259" key="4">
    <source>
        <dbReference type="PROSITE" id="PS01124"/>
    </source>
</evidence>
<dbReference type="AlphaFoldDB" id="A0A8J7H7Q2"/>
<dbReference type="Gene3D" id="2.60.120.10">
    <property type="entry name" value="Jelly Rolls"/>
    <property type="match status" value="1"/>
</dbReference>
<dbReference type="RefSeq" id="WP_197659828.1">
    <property type="nucleotide sequence ID" value="NZ_JAEAGR010000001.1"/>
</dbReference>
<dbReference type="InterPro" id="IPR018060">
    <property type="entry name" value="HTH_AraC"/>
</dbReference>
<dbReference type="SUPFAM" id="SSF51215">
    <property type="entry name" value="Regulatory protein AraC"/>
    <property type="match status" value="1"/>
</dbReference>
<dbReference type="Pfam" id="PF12833">
    <property type="entry name" value="HTH_18"/>
    <property type="match status" value="1"/>
</dbReference>
<dbReference type="PANTHER" id="PTHR43280">
    <property type="entry name" value="ARAC-FAMILY TRANSCRIPTIONAL REGULATOR"/>
    <property type="match status" value="1"/>
</dbReference>
<gene>
    <name evidence="5" type="ORF">I5677_01775</name>
</gene>
<keyword evidence="6" id="KW-1185">Reference proteome</keyword>
<sequence>MNQLDEEVLNNIVATVDYYNHRICTPSWNISEDIINFVDITYVISGQAEYTINRNKYIVSSGDLLCIPAGSLRAAISCSESLMECYSINGVIRNIEGEDITMPLPIICNIGIHKDIIELYRDLNAVWRLRDPGYVLKARAIYLMLLQRYFQLIIYQKDTSIIDKRIKKVLHYMSNHYHEPLTVQKMAQLVNLSDMYFGSLFKQETGMSFRKYLTLIRINRAEDMLYSGEFKVNEIADACGFSDVFYFSRLFKENRGYAPSNAIRTKKTKI</sequence>
<dbReference type="GO" id="GO:0043565">
    <property type="term" value="F:sequence-specific DNA binding"/>
    <property type="evidence" value="ECO:0007669"/>
    <property type="project" value="InterPro"/>
</dbReference>
<dbReference type="Proteomes" id="UP000623269">
    <property type="component" value="Unassembled WGS sequence"/>
</dbReference>
<feature type="domain" description="HTH araC/xylS-type" evidence="4">
    <location>
        <begin position="167"/>
        <end position="265"/>
    </location>
</feature>
<dbReference type="PANTHER" id="PTHR43280:SF2">
    <property type="entry name" value="HTH-TYPE TRANSCRIPTIONAL REGULATOR EXSA"/>
    <property type="match status" value="1"/>
</dbReference>
<accession>A0A8J7H7Q2</accession>
<dbReference type="GO" id="GO:0003700">
    <property type="term" value="F:DNA-binding transcription factor activity"/>
    <property type="evidence" value="ECO:0007669"/>
    <property type="project" value="InterPro"/>
</dbReference>
<reference evidence="5" key="1">
    <citation type="submission" date="2020-12" db="EMBL/GenBank/DDBJ databases">
        <title>M. sibirica DSM 26468T genome.</title>
        <authorList>
            <person name="Thieme N."/>
            <person name="Rettenmaier R."/>
            <person name="Zverlov V."/>
            <person name="Liebl W."/>
        </authorList>
    </citation>
    <scope>NUCLEOTIDE SEQUENCE</scope>
    <source>
        <strain evidence="5">DSM 26468</strain>
    </source>
</reference>
<dbReference type="Gene3D" id="1.10.10.60">
    <property type="entry name" value="Homeodomain-like"/>
    <property type="match status" value="2"/>
</dbReference>
<dbReference type="InterPro" id="IPR037923">
    <property type="entry name" value="HTH-like"/>
</dbReference>
<dbReference type="InterPro" id="IPR014710">
    <property type="entry name" value="RmlC-like_jellyroll"/>
</dbReference>
<dbReference type="SUPFAM" id="SSF46689">
    <property type="entry name" value="Homeodomain-like"/>
    <property type="match status" value="2"/>
</dbReference>
<evidence type="ECO:0000256" key="1">
    <source>
        <dbReference type="ARBA" id="ARBA00023015"/>
    </source>
</evidence>
<dbReference type="InterPro" id="IPR009057">
    <property type="entry name" value="Homeodomain-like_sf"/>
</dbReference>
<comment type="caution">
    <text evidence="5">The sequence shown here is derived from an EMBL/GenBank/DDBJ whole genome shotgun (WGS) entry which is preliminary data.</text>
</comment>
<dbReference type="PROSITE" id="PS01124">
    <property type="entry name" value="HTH_ARAC_FAMILY_2"/>
    <property type="match status" value="1"/>
</dbReference>
<proteinExistence type="predicted"/>
<name>A0A8J7H7Q2_9FIRM</name>